<name>A0A9D2T722_9FIRM</name>
<evidence type="ECO:0000313" key="1">
    <source>
        <dbReference type="EMBL" id="HJC47776.1"/>
    </source>
</evidence>
<dbReference type="EMBL" id="DWWL01000044">
    <property type="protein sequence ID" value="HJC47776.1"/>
    <property type="molecule type" value="Genomic_DNA"/>
</dbReference>
<evidence type="ECO:0000313" key="2">
    <source>
        <dbReference type="Proteomes" id="UP000823883"/>
    </source>
</evidence>
<sequence>MGKKSARRNYKDSLFRMIFREKKELLSLYNAINGTAYEDPEELVVTTIEDVLYMGCKNDISFLIKNVMNLYEHQSSVNPNMPLRGLIYVSMLYQGYIEQNNLDIYSSALLKIPAPRYLVFYNGTKEEPDRLELRLSDSFIKKENPPALECRAVMLNINYGHNQELMKACRKLYEYSVFVEAIRRRLSTGLKLRAAMDLAIEDCIHSDILKEFLLKHRGEVRQMILTEYNQERHEKTLLEEGRQQGRAEAAQLLQKEREENAQLLQKEREQHLQSVRRLLLQILKLKGLETEPVTRRILAEEDLERLQLWTSFAADIDSAEELEKKILDENSF</sequence>
<reference evidence="1" key="1">
    <citation type="journal article" date="2021" name="PeerJ">
        <title>Extensive microbial diversity within the chicken gut microbiome revealed by metagenomics and culture.</title>
        <authorList>
            <person name="Gilroy R."/>
            <person name="Ravi A."/>
            <person name="Getino M."/>
            <person name="Pursley I."/>
            <person name="Horton D.L."/>
            <person name="Alikhan N.F."/>
            <person name="Baker D."/>
            <person name="Gharbi K."/>
            <person name="Hall N."/>
            <person name="Watson M."/>
            <person name="Adriaenssens E.M."/>
            <person name="Foster-Nyarko E."/>
            <person name="Jarju S."/>
            <person name="Secka A."/>
            <person name="Antonio M."/>
            <person name="Oren A."/>
            <person name="Chaudhuri R.R."/>
            <person name="La Ragione R."/>
            <person name="Hildebrand F."/>
            <person name="Pallen M.J."/>
        </authorList>
    </citation>
    <scope>NUCLEOTIDE SEQUENCE</scope>
    <source>
        <strain evidence="1">CHK183-5548</strain>
    </source>
</reference>
<proteinExistence type="predicted"/>
<dbReference type="Proteomes" id="UP000823883">
    <property type="component" value="Unassembled WGS sequence"/>
</dbReference>
<organism evidence="1 2">
    <name type="scientific">Candidatus Lachnoclostridium pullistercoris</name>
    <dbReference type="NCBI Taxonomy" id="2838632"/>
    <lineage>
        <taxon>Bacteria</taxon>
        <taxon>Bacillati</taxon>
        <taxon>Bacillota</taxon>
        <taxon>Clostridia</taxon>
        <taxon>Lachnospirales</taxon>
        <taxon>Lachnospiraceae</taxon>
    </lineage>
</organism>
<reference evidence="1" key="2">
    <citation type="submission" date="2021-04" db="EMBL/GenBank/DDBJ databases">
        <authorList>
            <person name="Gilroy R."/>
        </authorList>
    </citation>
    <scope>NUCLEOTIDE SEQUENCE</scope>
    <source>
        <strain evidence="1">CHK183-5548</strain>
    </source>
</reference>
<gene>
    <name evidence="1" type="ORF">IAA04_06960</name>
</gene>
<evidence type="ECO:0008006" key="3">
    <source>
        <dbReference type="Google" id="ProtNLM"/>
    </source>
</evidence>
<dbReference type="AlphaFoldDB" id="A0A9D2T722"/>
<comment type="caution">
    <text evidence="1">The sequence shown here is derived from an EMBL/GenBank/DDBJ whole genome shotgun (WGS) entry which is preliminary data.</text>
</comment>
<protein>
    <recommendedName>
        <fullName evidence="3">Transposase, YhgA-like</fullName>
    </recommendedName>
</protein>
<accession>A0A9D2T722</accession>